<comment type="caution">
    <text evidence="1">The sequence shown here is derived from an EMBL/GenBank/DDBJ whole genome shotgun (WGS) entry which is preliminary data.</text>
</comment>
<protein>
    <submittedName>
        <fullName evidence="1">tRNA(Adenine34) deaminase</fullName>
    </submittedName>
</protein>
<dbReference type="Proteomes" id="UP000192328">
    <property type="component" value="Unassembled WGS sequence"/>
</dbReference>
<dbReference type="EMBL" id="FWXZ01000003">
    <property type="protein sequence ID" value="SMC68759.1"/>
    <property type="molecule type" value="Genomic_DNA"/>
</dbReference>
<evidence type="ECO:0000313" key="1">
    <source>
        <dbReference type="EMBL" id="SMC68759.1"/>
    </source>
</evidence>
<keyword evidence="2" id="KW-1185">Reference proteome</keyword>
<name>A0AC61PML0_9FIRM</name>
<gene>
    <name evidence="1" type="ORF">SAMN06297397_2050</name>
</gene>
<proteinExistence type="predicted"/>
<organism evidence="1 2">
    <name type="scientific">Aristaeella lactis</name>
    <dbReference type="NCBI Taxonomy" id="3046383"/>
    <lineage>
        <taxon>Bacteria</taxon>
        <taxon>Bacillati</taxon>
        <taxon>Bacillota</taxon>
        <taxon>Clostridia</taxon>
        <taxon>Eubacteriales</taxon>
        <taxon>Aristaeellaceae</taxon>
        <taxon>Aristaeella</taxon>
    </lineage>
</organism>
<evidence type="ECO:0000313" key="2">
    <source>
        <dbReference type="Proteomes" id="UP000192328"/>
    </source>
</evidence>
<reference evidence="1" key="1">
    <citation type="submission" date="2017-04" db="EMBL/GenBank/DDBJ databases">
        <authorList>
            <person name="Varghese N."/>
            <person name="Submissions S."/>
        </authorList>
    </citation>
    <scope>NUCLEOTIDE SEQUENCE</scope>
    <source>
        <strain evidence="1">WTE2008</strain>
    </source>
</reference>
<accession>A0AC61PML0</accession>
<sequence length="211" mass="23428">MIFKEFTQAVIFLSGFTLCAVFRIGVTVSAEMLTFSVSSLIMIADYSRGRREAEPVTRMDETGMRKALEEAEKALAEGEVPVGAALYHGDELLWADHNRREVSKDPTAHAEMLCLRHGAEKLRDWRLKDCTLYVTLEPCPMCSGALLMSRLGRCVFGAADPDAGCCGSVYDLPADPALHGHTLWTHGVLEMECKALLDRFFSERRPEGVNQ</sequence>